<gene>
    <name evidence="2" type="ORF">F383_33361</name>
</gene>
<organism evidence="2 3">
    <name type="scientific">Gossypium arboreum</name>
    <name type="common">Tree cotton</name>
    <name type="synonym">Gossypium nanking</name>
    <dbReference type="NCBI Taxonomy" id="29729"/>
    <lineage>
        <taxon>Eukaryota</taxon>
        <taxon>Viridiplantae</taxon>
        <taxon>Streptophyta</taxon>
        <taxon>Embryophyta</taxon>
        <taxon>Tracheophyta</taxon>
        <taxon>Spermatophyta</taxon>
        <taxon>Magnoliopsida</taxon>
        <taxon>eudicotyledons</taxon>
        <taxon>Gunneridae</taxon>
        <taxon>Pentapetalae</taxon>
        <taxon>rosids</taxon>
        <taxon>malvids</taxon>
        <taxon>Malvales</taxon>
        <taxon>Malvaceae</taxon>
        <taxon>Malvoideae</taxon>
        <taxon>Gossypium</taxon>
    </lineage>
</organism>
<evidence type="ECO:0000256" key="1">
    <source>
        <dbReference type="SAM" id="MobiDB-lite"/>
    </source>
</evidence>
<dbReference type="EMBL" id="JRRC01455030">
    <property type="protein sequence ID" value="KHG06558.1"/>
    <property type="molecule type" value="Genomic_DNA"/>
</dbReference>
<accession>A0A0B0MWR2</accession>
<proteinExistence type="predicted"/>
<evidence type="ECO:0000313" key="2">
    <source>
        <dbReference type="EMBL" id="KHG06558.1"/>
    </source>
</evidence>
<name>A0A0B0MWR2_GOSAR</name>
<keyword evidence="3" id="KW-1185">Reference proteome</keyword>
<comment type="caution">
    <text evidence="2">The sequence shown here is derived from an EMBL/GenBank/DDBJ whole genome shotgun (WGS) entry which is preliminary data.</text>
</comment>
<protein>
    <submittedName>
        <fullName evidence="2">Uncharacterized protein</fullName>
    </submittedName>
</protein>
<feature type="region of interest" description="Disordered" evidence="1">
    <location>
        <begin position="1"/>
        <end position="20"/>
    </location>
</feature>
<dbReference type="Proteomes" id="UP000032142">
    <property type="component" value="Unassembled WGS sequence"/>
</dbReference>
<reference evidence="3" key="1">
    <citation type="submission" date="2014-09" db="EMBL/GenBank/DDBJ databases">
        <authorList>
            <person name="Mudge J."/>
            <person name="Ramaraj T."/>
            <person name="Lindquist I.E."/>
            <person name="Bharti A.K."/>
            <person name="Sundararajan A."/>
            <person name="Cameron C.T."/>
            <person name="Woodward J.E."/>
            <person name="May G.D."/>
            <person name="Brubaker C."/>
            <person name="Broadhvest J."/>
            <person name="Wilkins T.A."/>
        </authorList>
    </citation>
    <scope>NUCLEOTIDE SEQUENCE</scope>
    <source>
        <strain evidence="3">cv. AKA8401</strain>
    </source>
</reference>
<sequence length="20" mass="2407">MLSMKSNRKIKTLEQTTLRK</sequence>
<evidence type="ECO:0000313" key="3">
    <source>
        <dbReference type="Proteomes" id="UP000032142"/>
    </source>
</evidence>
<dbReference type="AlphaFoldDB" id="A0A0B0MWR2"/>
<feature type="compositionally biased region" description="Basic residues" evidence="1">
    <location>
        <begin position="1"/>
        <end position="10"/>
    </location>
</feature>